<protein>
    <submittedName>
        <fullName evidence="1">HDC05185</fullName>
    </submittedName>
</protein>
<accession>Q6IGU5</accession>
<reference evidence="1" key="1">
    <citation type="journal article" date="2003" name="Genome Biol.">
        <title>An integrated gene annotation and transcriptional profiling approach towards the full gene content of the Drosophila genome.</title>
        <authorList>
            <person name="Hild M."/>
            <person name="Beckmann B."/>
            <person name="Haas S.A."/>
            <person name="Koch B."/>
            <person name="Solovyev V."/>
            <person name="Busold C."/>
            <person name="Fellenberg K."/>
            <person name="Boutros M."/>
            <person name="Vingron M."/>
            <person name="Sauer F."/>
            <person name="Hoheisel J.D."/>
            <person name="Paro R."/>
        </authorList>
    </citation>
    <scope>NUCLEOTIDE SEQUENCE</scope>
</reference>
<sequence length="261" mass="29992">MSCIFQRFVFGPCLASHCNCKRQQALHVSHFPKHTTAAFSAHSLQFYRTMNEDVGGSRTRNMHSDMDTIVACLRASAAHKPPFTLSFSPCVRLSGPWTPDSRLSTRAHFHSLKPLACYLAIELITDTTSHSTRHPVSCHMSSEYRTQHIGHFFFFTLTLICWKRLRVTFTKIKKAAGNKLYRRLPIFEERIPLCKEQISVVRRYNEFIFHFQHPQSIAVPDLAPKDLIRPISRISSCQGQWQTQLASASNWRGKKRGRVFG</sequence>
<dbReference type="EMBL" id="BK003671">
    <property type="protein sequence ID" value="DAA02369.1"/>
    <property type="molecule type" value="Genomic_DNA"/>
</dbReference>
<name>Q6IGU5_DROME</name>
<organism evidence="1">
    <name type="scientific">Drosophila melanogaster</name>
    <name type="common">Fruit fly</name>
    <dbReference type="NCBI Taxonomy" id="7227"/>
    <lineage>
        <taxon>Eukaryota</taxon>
        <taxon>Metazoa</taxon>
        <taxon>Ecdysozoa</taxon>
        <taxon>Arthropoda</taxon>
        <taxon>Hexapoda</taxon>
        <taxon>Insecta</taxon>
        <taxon>Pterygota</taxon>
        <taxon>Neoptera</taxon>
        <taxon>Endopterygota</taxon>
        <taxon>Diptera</taxon>
        <taxon>Brachycera</taxon>
        <taxon>Muscomorpha</taxon>
        <taxon>Ephydroidea</taxon>
        <taxon>Drosophilidae</taxon>
        <taxon>Drosophila</taxon>
        <taxon>Sophophora</taxon>
    </lineage>
</organism>
<proteinExistence type="predicted"/>
<gene>
    <name evidence="1" type="ORF">HDC05185</name>
</gene>
<evidence type="ECO:0000313" key="1">
    <source>
        <dbReference type="EMBL" id="DAA02369.1"/>
    </source>
</evidence>
<dbReference type="AlphaFoldDB" id="Q6IGU5"/>